<sequence length="77" mass="8289">MPQYRLEVSGQAVATLSGRTYYLGEHNSPEKRGQTTAPEPKKQQQPVDLTIVRATAESLSPTVVATVRVQVAAGARP</sequence>
<gene>
    <name evidence="2" type="ORF">CEE69_08245</name>
</gene>
<organism evidence="2 3">
    <name type="scientific">Rhodopirellula bahusiensis</name>
    <dbReference type="NCBI Taxonomy" id="2014065"/>
    <lineage>
        <taxon>Bacteria</taxon>
        <taxon>Pseudomonadati</taxon>
        <taxon>Planctomycetota</taxon>
        <taxon>Planctomycetia</taxon>
        <taxon>Pirellulales</taxon>
        <taxon>Pirellulaceae</taxon>
        <taxon>Rhodopirellula</taxon>
    </lineage>
</organism>
<dbReference type="AlphaFoldDB" id="A0A2G1WAD3"/>
<dbReference type="EMBL" id="NIZW01000006">
    <property type="protein sequence ID" value="PHQ35609.1"/>
    <property type="molecule type" value="Genomic_DNA"/>
</dbReference>
<keyword evidence="3" id="KW-1185">Reference proteome</keyword>
<evidence type="ECO:0000313" key="2">
    <source>
        <dbReference type="EMBL" id="PHQ35609.1"/>
    </source>
</evidence>
<proteinExistence type="predicted"/>
<comment type="caution">
    <text evidence="2">The sequence shown here is derived from an EMBL/GenBank/DDBJ whole genome shotgun (WGS) entry which is preliminary data.</text>
</comment>
<dbReference type="Proteomes" id="UP000225740">
    <property type="component" value="Unassembled WGS sequence"/>
</dbReference>
<reference evidence="2 3" key="1">
    <citation type="submission" date="2017-06" db="EMBL/GenBank/DDBJ databases">
        <title>Description of Rhodopirellula bahusiensis sp. nov.</title>
        <authorList>
            <person name="Kizina J."/>
            <person name="Harder J."/>
        </authorList>
    </citation>
    <scope>NUCLEOTIDE SEQUENCE [LARGE SCALE GENOMIC DNA]</scope>
    <source>
        <strain evidence="2 3">SWK21</strain>
    </source>
</reference>
<evidence type="ECO:0000256" key="1">
    <source>
        <dbReference type="SAM" id="MobiDB-lite"/>
    </source>
</evidence>
<accession>A0A2G1WAD3</accession>
<protein>
    <submittedName>
        <fullName evidence="2">Uncharacterized protein</fullName>
    </submittedName>
</protein>
<evidence type="ECO:0000313" key="3">
    <source>
        <dbReference type="Proteomes" id="UP000225740"/>
    </source>
</evidence>
<name>A0A2G1WAD3_9BACT</name>
<feature type="region of interest" description="Disordered" evidence="1">
    <location>
        <begin position="20"/>
        <end position="46"/>
    </location>
</feature>